<evidence type="ECO:0000313" key="2">
    <source>
        <dbReference type="Proteomes" id="UP001295420"/>
    </source>
</evidence>
<protein>
    <submittedName>
        <fullName evidence="1">Uncharacterized protein</fullName>
    </submittedName>
</protein>
<sequence>MVINEPLYIYGPLQYMNQFQETHCTHGYLSLYAALPQKPGLP</sequence>
<proteinExistence type="predicted"/>
<evidence type="ECO:0000313" key="1">
    <source>
        <dbReference type="EMBL" id="CAH1537473.1"/>
    </source>
</evidence>
<dbReference type="AlphaFoldDB" id="A0AAU9Q9S2"/>
<comment type="caution">
    <text evidence="1">The sequence shown here is derived from an EMBL/GenBank/DDBJ whole genome shotgun (WGS) entry which is preliminary data.</text>
</comment>
<gene>
    <name evidence="1" type="ORF">THF1D04_50032</name>
</gene>
<dbReference type="Proteomes" id="UP001295420">
    <property type="component" value="Unassembled WGS sequence"/>
</dbReference>
<accession>A0AAU9Q9S2</accession>
<dbReference type="EMBL" id="CAKMTQ010000045">
    <property type="protein sequence ID" value="CAH1537473.1"/>
    <property type="molecule type" value="Genomic_DNA"/>
</dbReference>
<organism evidence="1 2">
    <name type="scientific">Vibrio owensii</name>
    <dbReference type="NCBI Taxonomy" id="696485"/>
    <lineage>
        <taxon>Bacteria</taxon>
        <taxon>Pseudomonadati</taxon>
        <taxon>Pseudomonadota</taxon>
        <taxon>Gammaproteobacteria</taxon>
        <taxon>Vibrionales</taxon>
        <taxon>Vibrionaceae</taxon>
        <taxon>Vibrio</taxon>
    </lineage>
</organism>
<reference evidence="1" key="1">
    <citation type="submission" date="2022-01" db="EMBL/GenBank/DDBJ databases">
        <authorList>
            <person name="Lagorce A."/>
        </authorList>
    </citation>
    <scope>NUCLEOTIDE SEQUENCE</scope>
    <source>
        <strain evidence="1">Th15_F1_D04</strain>
    </source>
</reference>
<name>A0AAU9Q9S2_9VIBR</name>